<feature type="transmembrane region" description="Helical" evidence="7">
    <location>
        <begin position="435"/>
        <end position="456"/>
    </location>
</feature>
<evidence type="ECO:0000256" key="4">
    <source>
        <dbReference type="ARBA" id="ARBA00022692"/>
    </source>
</evidence>
<dbReference type="PRINTS" id="PR01315">
    <property type="entry name" value="BATTENIN"/>
</dbReference>
<feature type="transmembrane region" description="Helical" evidence="7">
    <location>
        <begin position="367"/>
        <end position="385"/>
    </location>
</feature>
<dbReference type="EMBL" id="JABEBT010000006">
    <property type="protein sequence ID" value="KAF7639282.1"/>
    <property type="molecule type" value="Genomic_DNA"/>
</dbReference>
<evidence type="ECO:0000256" key="5">
    <source>
        <dbReference type="ARBA" id="ARBA00022989"/>
    </source>
</evidence>
<accession>A0A8T0A175</accession>
<dbReference type="PIRSF" id="PIRSF015974">
    <property type="entry name" value="CLN3_BTN1"/>
    <property type="match status" value="1"/>
</dbReference>
<name>A0A8T0A175_9BILA</name>
<feature type="transmembrane region" description="Helical" evidence="7">
    <location>
        <begin position="397"/>
        <end position="415"/>
    </location>
</feature>
<sequence length="465" mass="52486">MISNSVITPEPDDNISTFNFRRHINEYISGRNLLAFWLLGLCNNFGYVVMLSAAKDILEKSDETIDTGCIKNIKYIKCSTLSTGAVLLADILPSLLIKLFAPFTLHTIPFTLRHLLVLFFQITSYLLVAYSNTIFIGILGVVFASLGAGLGEITYLSLSSHFHNDVISYWSSGTGGAGIFGSLAFAALTDHSMLGLNSKQALLIMLIIPIILAFSYGILLKCPPTTHKIWLRWPSFNELNFNIFRRRRRRMGTTTTESFASSSGDDDDLQRLLHSGNILDERQTVLRKNAWTKIRMAKPLLRFMIPLALVYFSEYFINQGLLELLVFNCNNSFNLSPMQQYRWYQVFYQTGVFISRSSIKFFPIRSTLLPILAILQIINALLLFFESLNGLTHLPHILLLMLIIFYEGLLGGSAYVNTFSAIHRTVSKANREFCISFATISDSLGIVLAGFSSIYAHNFICKHRW</sequence>
<dbReference type="InterPro" id="IPR003492">
    <property type="entry name" value="Battenin_disease_Cln3"/>
</dbReference>
<dbReference type="AlphaFoldDB" id="A0A8T0A175"/>
<keyword evidence="5 7" id="KW-1133">Transmembrane helix</keyword>
<feature type="transmembrane region" description="Helical" evidence="7">
    <location>
        <begin position="81"/>
        <end position="101"/>
    </location>
</feature>
<keyword evidence="4 7" id="KW-0812">Transmembrane</keyword>
<comment type="subcellular location">
    <subcellularLocation>
        <location evidence="1">Endomembrane system</location>
        <topology evidence="1">Multi-pass membrane protein</topology>
    </subcellularLocation>
    <subcellularLocation>
        <location evidence="7">Lysosome membrane</location>
        <topology evidence="7">Multi-pass membrane protein</topology>
    </subcellularLocation>
</comment>
<dbReference type="SUPFAM" id="SSF103473">
    <property type="entry name" value="MFS general substrate transporter"/>
    <property type="match status" value="1"/>
</dbReference>
<keyword evidence="7" id="KW-0458">Lysosome</keyword>
<feature type="transmembrane region" description="Helical" evidence="7">
    <location>
        <begin position="300"/>
        <end position="317"/>
    </location>
</feature>
<gene>
    <name evidence="8" type="ORF">Mgra_00001243</name>
</gene>
<evidence type="ECO:0000313" key="8">
    <source>
        <dbReference type="EMBL" id="KAF7639282.1"/>
    </source>
</evidence>
<feature type="transmembrane region" description="Helical" evidence="7">
    <location>
        <begin position="200"/>
        <end position="220"/>
    </location>
</feature>
<feature type="transmembrane region" description="Helical" evidence="7">
    <location>
        <begin position="167"/>
        <end position="188"/>
    </location>
</feature>
<evidence type="ECO:0000313" key="9">
    <source>
        <dbReference type="Proteomes" id="UP000605970"/>
    </source>
</evidence>
<evidence type="ECO:0000256" key="2">
    <source>
        <dbReference type="ARBA" id="ARBA00007467"/>
    </source>
</evidence>
<feature type="transmembrane region" description="Helical" evidence="7">
    <location>
        <begin position="110"/>
        <end position="128"/>
    </location>
</feature>
<feature type="transmembrane region" description="Helical" evidence="7">
    <location>
        <begin position="134"/>
        <end position="155"/>
    </location>
</feature>
<keyword evidence="3" id="KW-0813">Transport</keyword>
<keyword evidence="9" id="KW-1185">Reference proteome</keyword>
<evidence type="ECO:0000256" key="1">
    <source>
        <dbReference type="ARBA" id="ARBA00004127"/>
    </source>
</evidence>
<dbReference type="Proteomes" id="UP000605970">
    <property type="component" value="Unassembled WGS sequence"/>
</dbReference>
<evidence type="ECO:0000256" key="6">
    <source>
        <dbReference type="ARBA" id="ARBA00023136"/>
    </source>
</evidence>
<proteinExistence type="inferred from homology"/>
<dbReference type="PANTHER" id="PTHR10981:SF0">
    <property type="entry name" value="BATTENIN"/>
    <property type="match status" value="1"/>
</dbReference>
<dbReference type="GO" id="GO:0012505">
    <property type="term" value="C:endomembrane system"/>
    <property type="evidence" value="ECO:0007669"/>
    <property type="project" value="UniProtKB-SubCell"/>
</dbReference>
<evidence type="ECO:0000256" key="7">
    <source>
        <dbReference type="RuleBase" id="RU361113"/>
    </source>
</evidence>
<organism evidence="8 9">
    <name type="scientific">Meloidogyne graminicola</name>
    <dbReference type="NCBI Taxonomy" id="189291"/>
    <lineage>
        <taxon>Eukaryota</taxon>
        <taxon>Metazoa</taxon>
        <taxon>Ecdysozoa</taxon>
        <taxon>Nematoda</taxon>
        <taxon>Chromadorea</taxon>
        <taxon>Rhabditida</taxon>
        <taxon>Tylenchina</taxon>
        <taxon>Tylenchomorpha</taxon>
        <taxon>Tylenchoidea</taxon>
        <taxon>Meloidogynidae</taxon>
        <taxon>Meloidogyninae</taxon>
        <taxon>Meloidogyne</taxon>
    </lineage>
</organism>
<reference evidence="8" key="1">
    <citation type="journal article" date="2020" name="Ecol. Evol.">
        <title>Genome structure and content of the rice root-knot nematode (Meloidogyne graminicola).</title>
        <authorList>
            <person name="Phan N.T."/>
            <person name="Danchin E.G.J."/>
            <person name="Klopp C."/>
            <person name="Perfus-Barbeoch L."/>
            <person name="Kozlowski D.K."/>
            <person name="Koutsovoulos G.D."/>
            <person name="Lopez-Roques C."/>
            <person name="Bouchez O."/>
            <person name="Zahm M."/>
            <person name="Besnard G."/>
            <person name="Bellafiore S."/>
        </authorList>
    </citation>
    <scope>NUCLEOTIDE SEQUENCE</scope>
    <source>
        <strain evidence="8">VN-18</strain>
    </source>
</reference>
<dbReference type="InterPro" id="IPR018460">
    <property type="entry name" value="Battenin_disease_Cln3_subgr"/>
</dbReference>
<comment type="caution">
    <text evidence="8">The sequence shown here is derived from an EMBL/GenBank/DDBJ whole genome shotgun (WGS) entry which is preliminary data.</text>
</comment>
<protein>
    <recommendedName>
        <fullName evidence="7">Battenin</fullName>
    </recommendedName>
</protein>
<feature type="transmembrane region" description="Helical" evidence="7">
    <location>
        <begin position="33"/>
        <end position="54"/>
    </location>
</feature>
<dbReference type="OrthoDB" id="5965864at2759"/>
<dbReference type="GO" id="GO:0007040">
    <property type="term" value="P:lysosome organization"/>
    <property type="evidence" value="ECO:0007669"/>
    <property type="project" value="TreeGrafter"/>
</dbReference>
<evidence type="ECO:0000256" key="3">
    <source>
        <dbReference type="ARBA" id="ARBA00022448"/>
    </source>
</evidence>
<dbReference type="InterPro" id="IPR036259">
    <property type="entry name" value="MFS_trans_sf"/>
</dbReference>
<dbReference type="GO" id="GO:0051453">
    <property type="term" value="P:regulation of intracellular pH"/>
    <property type="evidence" value="ECO:0007669"/>
    <property type="project" value="TreeGrafter"/>
</dbReference>
<dbReference type="GO" id="GO:0005765">
    <property type="term" value="C:lysosomal membrane"/>
    <property type="evidence" value="ECO:0007669"/>
    <property type="project" value="UniProtKB-SubCell"/>
</dbReference>
<dbReference type="Pfam" id="PF02487">
    <property type="entry name" value="CLN3"/>
    <property type="match status" value="1"/>
</dbReference>
<keyword evidence="6 7" id="KW-0472">Membrane</keyword>
<dbReference type="PANTHER" id="PTHR10981">
    <property type="entry name" value="BATTENIN"/>
    <property type="match status" value="1"/>
</dbReference>
<comment type="similarity">
    <text evidence="2 7">Belongs to the battenin family.</text>
</comment>